<keyword evidence="3" id="KW-0805">Transcription regulation</keyword>
<evidence type="ECO:0000256" key="3">
    <source>
        <dbReference type="ARBA" id="ARBA00023015"/>
    </source>
</evidence>
<feature type="domain" description="RNA polymerase sigma-70 region 2" evidence="6">
    <location>
        <begin position="11"/>
        <end position="75"/>
    </location>
</feature>
<dbReference type="SUPFAM" id="SSF88946">
    <property type="entry name" value="Sigma2 domain of RNA polymerase sigma factors"/>
    <property type="match status" value="1"/>
</dbReference>
<name>A0A1N5U090_9ACTN</name>
<dbReference type="InterPro" id="IPR032710">
    <property type="entry name" value="NTF2-like_dom_sf"/>
</dbReference>
<dbReference type="InterPro" id="IPR007627">
    <property type="entry name" value="RNA_pol_sigma70_r2"/>
</dbReference>
<proteinExistence type="inferred from homology"/>
<accession>A0A1N5U090</accession>
<dbReference type="InterPro" id="IPR036388">
    <property type="entry name" value="WH-like_DNA-bd_sf"/>
</dbReference>
<evidence type="ECO:0000313" key="8">
    <source>
        <dbReference type="EMBL" id="SIM54020.1"/>
    </source>
</evidence>
<dbReference type="OrthoDB" id="6689546at2"/>
<evidence type="ECO:0000313" key="9">
    <source>
        <dbReference type="Proteomes" id="UP000185124"/>
    </source>
</evidence>
<dbReference type="PANTHER" id="PTHR30173">
    <property type="entry name" value="SIGMA 19 FACTOR"/>
    <property type="match status" value="1"/>
</dbReference>
<evidence type="ECO:0000259" key="6">
    <source>
        <dbReference type="Pfam" id="PF04542"/>
    </source>
</evidence>
<keyword evidence="5" id="KW-0804">Transcription</keyword>
<protein>
    <submittedName>
        <fullName evidence="8">RNA polymerase, sigma subunit, ECF family</fullName>
    </submittedName>
</protein>
<reference evidence="9" key="1">
    <citation type="submission" date="2016-12" db="EMBL/GenBank/DDBJ databases">
        <authorList>
            <person name="Varghese N."/>
            <person name="Submissions S."/>
        </authorList>
    </citation>
    <scope>NUCLEOTIDE SEQUENCE [LARGE SCALE GENOMIC DNA]</scope>
    <source>
        <strain evidence="9">DSM 45599</strain>
    </source>
</reference>
<dbReference type="RefSeq" id="WP_074308376.1">
    <property type="nucleotide sequence ID" value="NZ_FSQT01000001.1"/>
</dbReference>
<dbReference type="GO" id="GO:0006352">
    <property type="term" value="P:DNA-templated transcription initiation"/>
    <property type="evidence" value="ECO:0007669"/>
    <property type="project" value="InterPro"/>
</dbReference>
<dbReference type="InterPro" id="IPR052704">
    <property type="entry name" value="ECF_Sigma-70_Domain"/>
</dbReference>
<evidence type="ECO:0000256" key="4">
    <source>
        <dbReference type="ARBA" id="ARBA00023082"/>
    </source>
</evidence>
<dbReference type="InterPro" id="IPR013324">
    <property type="entry name" value="RNA_pol_sigma_r3/r4-like"/>
</dbReference>
<dbReference type="Gene3D" id="1.10.1740.10">
    <property type="match status" value="1"/>
</dbReference>
<dbReference type="Gene3D" id="1.10.10.10">
    <property type="entry name" value="Winged helix-like DNA-binding domain superfamily/Winged helix DNA-binding domain"/>
    <property type="match status" value="1"/>
</dbReference>
<dbReference type="Pfam" id="PF04542">
    <property type="entry name" value="Sigma70_r2"/>
    <property type="match status" value="1"/>
</dbReference>
<keyword evidence="4" id="KW-0731">Sigma factor</keyword>
<dbReference type="InterPro" id="IPR013325">
    <property type="entry name" value="RNA_pol_sigma_r2"/>
</dbReference>
<evidence type="ECO:0000256" key="1">
    <source>
        <dbReference type="ARBA" id="ARBA00010641"/>
    </source>
</evidence>
<comment type="subunit">
    <text evidence="2">Interacts transiently with the RNA polymerase catalytic core formed by RpoA, RpoB, RpoC and RpoZ (2 alpha, 1 beta, 1 beta' and 1 omega subunit) to form the RNA polymerase holoenzyme that can initiate transcription.</text>
</comment>
<organism evidence="8 9">
    <name type="scientific">Micromonospora cremea</name>
    <dbReference type="NCBI Taxonomy" id="709881"/>
    <lineage>
        <taxon>Bacteria</taxon>
        <taxon>Bacillati</taxon>
        <taxon>Actinomycetota</taxon>
        <taxon>Actinomycetes</taxon>
        <taxon>Micromonosporales</taxon>
        <taxon>Micromonosporaceae</taxon>
        <taxon>Micromonospora</taxon>
    </lineage>
</organism>
<dbReference type="PANTHER" id="PTHR30173:SF43">
    <property type="entry name" value="ECF RNA POLYMERASE SIGMA FACTOR SIGI-RELATED"/>
    <property type="match status" value="1"/>
</dbReference>
<evidence type="ECO:0000259" key="7">
    <source>
        <dbReference type="Pfam" id="PF08281"/>
    </source>
</evidence>
<feature type="domain" description="RNA polymerase sigma factor 70 region 4 type 2" evidence="7">
    <location>
        <begin position="111"/>
        <end position="161"/>
    </location>
</feature>
<gene>
    <name evidence="8" type="ORF">SAMN04489832_0501</name>
</gene>
<dbReference type="NCBIfam" id="TIGR02937">
    <property type="entry name" value="sigma70-ECF"/>
    <property type="match status" value="1"/>
</dbReference>
<dbReference type="GO" id="GO:0003677">
    <property type="term" value="F:DNA binding"/>
    <property type="evidence" value="ECO:0007669"/>
    <property type="project" value="InterPro"/>
</dbReference>
<sequence length="308" mass="33440">MDETEWLAERFEQHRPRLRAVAYRMLGSLAEADDAVQDAWIRLSRSEAERIDNLGGWLTTVVARECLHMLRSRRHRREDSFPAHSPDPVLIPDGDLDPEQEALLADSVGLALLVVLDRLTPAERLAFVLHDMFEVPFEEIAGMVGRTPAAARQLASRARRRVIGAEIPQPDPDLARQRQVVDAFFTAARAGDFDALVEVLAPDVVLRADVGSGRPPTVIRGVPAVAKLARAPRGAQLHPALVNGTVGTVITVNGRPSAILAFTVVNDKIVAIDGIRDPGRVRRVAATVLRPDVVVATATRCGSGDGIV</sequence>
<dbReference type="Proteomes" id="UP000185124">
    <property type="component" value="Unassembled WGS sequence"/>
</dbReference>
<dbReference type="STRING" id="709881.SAMN04489832_0501"/>
<dbReference type="SUPFAM" id="SSF54427">
    <property type="entry name" value="NTF2-like"/>
    <property type="match status" value="1"/>
</dbReference>
<dbReference type="SUPFAM" id="SSF88659">
    <property type="entry name" value="Sigma3 and sigma4 domains of RNA polymerase sigma factors"/>
    <property type="match status" value="1"/>
</dbReference>
<evidence type="ECO:0000256" key="2">
    <source>
        <dbReference type="ARBA" id="ARBA00011344"/>
    </source>
</evidence>
<dbReference type="EMBL" id="FSQT01000001">
    <property type="protein sequence ID" value="SIM54020.1"/>
    <property type="molecule type" value="Genomic_DNA"/>
</dbReference>
<dbReference type="Pfam" id="PF08281">
    <property type="entry name" value="Sigma70_r4_2"/>
    <property type="match status" value="1"/>
</dbReference>
<dbReference type="Gene3D" id="3.10.450.50">
    <property type="match status" value="1"/>
</dbReference>
<dbReference type="InterPro" id="IPR013249">
    <property type="entry name" value="RNA_pol_sigma70_r4_t2"/>
</dbReference>
<dbReference type="GO" id="GO:0016987">
    <property type="term" value="F:sigma factor activity"/>
    <property type="evidence" value="ECO:0007669"/>
    <property type="project" value="UniProtKB-KW"/>
</dbReference>
<keyword evidence="9" id="KW-1185">Reference proteome</keyword>
<dbReference type="AlphaFoldDB" id="A0A1N5U090"/>
<dbReference type="InterPro" id="IPR014284">
    <property type="entry name" value="RNA_pol_sigma-70_dom"/>
</dbReference>
<evidence type="ECO:0000256" key="5">
    <source>
        <dbReference type="ARBA" id="ARBA00023163"/>
    </source>
</evidence>
<comment type="similarity">
    <text evidence="1">Belongs to the sigma-70 factor family. ECF subfamily.</text>
</comment>